<dbReference type="PANTHER" id="PTHR47272">
    <property type="entry name" value="DDE_TNP_1_7 DOMAIN-CONTAINING PROTEIN"/>
    <property type="match status" value="1"/>
</dbReference>
<dbReference type="AlphaFoldDB" id="A0AAV1KEY2"/>
<feature type="compositionally biased region" description="Low complexity" evidence="1">
    <location>
        <begin position="107"/>
        <end position="117"/>
    </location>
</feature>
<evidence type="ECO:0000313" key="4">
    <source>
        <dbReference type="Proteomes" id="UP001314205"/>
    </source>
</evidence>
<feature type="compositionally biased region" description="Polar residues" evidence="1">
    <location>
        <begin position="82"/>
        <end position="95"/>
    </location>
</feature>
<sequence length="312" mass="35941">MAVQLIDARGKKKTLTSEYLLELIADGNESEIEGFEDEECHKEEGIEAVPDRVAGQSYSDDDISNSEQEEETTNIQVPEISPSPNTVCAGSQRGLSVSRRHHLPDRSSSAPSTSHGTSRYRTRDRMSRNDQLPDLSSNPPPSVRAQSEAAQRNRDPSRRRLWKSIPFDQKEHNFPPQEQQTIRTPLEYFEDYFDDAFYEKAAYCTNNYYLRQTGTLHTNPVEMKKFIGVHFIMGCITYPRLHMYRRQEMRLAELRLLRTNLHVVEKDIAPVGNKNSLWKIQPVLNQVKNACEKIERLPGYYSIDEQMIPFCG</sequence>
<protein>
    <recommendedName>
        <fullName evidence="2">PiggyBac transposable element-derived protein domain-containing protein</fullName>
    </recommendedName>
</protein>
<evidence type="ECO:0000259" key="2">
    <source>
        <dbReference type="Pfam" id="PF13843"/>
    </source>
</evidence>
<dbReference type="Pfam" id="PF13843">
    <property type="entry name" value="DDE_Tnp_1_7"/>
    <property type="match status" value="1"/>
</dbReference>
<reference evidence="3 4" key="1">
    <citation type="submission" date="2023-11" db="EMBL/GenBank/DDBJ databases">
        <authorList>
            <person name="Hedman E."/>
            <person name="Englund M."/>
            <person name="Stromberg M."/>
            <person name="Nyberg Akerstrom W."/>
            <person name="Nylinder S."/>
            <person name="Jareborg N."/>
            <person name="Kallberg Y."/>
            <person name="Kronander E."/>
        </authorList>
    </citation>
    <scope>NUCLEOTIDE SEQUENCE [LARGE SCALE GENOMIC DNA]</scope>
</reference>
<dbReference type="EMBL" id="CAVLGL010000013">
    <property type="protein sequence ID" value="CAK1580367.1"/>
    <property type="molecule type" value="Genomic_DNA"/>
</dbReference>
<proteinExistence type="predicted"/>
<dbReference type="InterPro" id="IPR029526">
    <property type="entry name" value="PGBD"/>
</dbReference>
<keyword evidence="4" id="KW-1185">Reference proteome</keyword>
<feature type="compositionally biased region" description="Acidic residues" evidence="1">
    <location>
        <begin position="28"/>
        <end position="38"/>
    </location>
</feature>
<name>A0AAV1KEY2_9NEOP</name>
<organism evidence="3 4">
    <name type="scientific">Parnassius mnemosyne</name>
    <name type="common">clouded apollo</name>
    <dbReference type="NCBI Taxonomy" id="213953"/>
    <lineage>
        <taxon>Eukaryota</taxon>
        <taxon>Metazoa</taxon>
        <taxon>Ecdysozoa</taxon>
        <taxon>Arthropoda</taxon>
        <taxon>Hexapoda</taxon>
        <taxon>Insecta</taxon>
        <taxon>Pterygota</taxon>
        <taxon>Neoptera</taxon>
        <taxon>Endopterygota</taxon>
        <taxon>Lepidoptera</taxon>
        <taxon>Glossata</taxon>
        <taxon>Ditrysia</taxon>
        <taxon>Papilionoidea</taxon>
        <taxon>Papilionidae</taxon>
        <taxon>Parnassiinae</taxon>
        <taxon>Parnassini</taxon>
        <taxon>Parnassius</taxon>
        <taxon>Driopa</taxon>
    </lineage>
</organism>
<feature type="compositionally biased region" description="Acidic residues" evidence="1">
    <location>
        <begin position="59"/>
        <end position="72"/>
    </location>
</feature>
<evidence type="ECO:0000313" key="3">
    <source>
        <dbReference type="EMBL" id="CAK1580367.1"/>
    </source>
</evidence>
<comment type="caution">
    <text evidence="3">The sequence shown here is derived from an EMBL/GenBank/DDBJ whole genome shotgun (WGS) entry which is preliminary data.</text>
</comment>
<dbReference type="PANTHER" id="PTHR47272:SF1">
    <property type="entry name" value="PIGGYBAC TRANSPOSABLE ELEMENT-DERIVED PROTEIN 3-LIKE"/>
    <property type="match status" value="1"/>
</dbReference>
<feature type="region of interest" description="Disordered" evidence="1">
    <location>
        <begin position="27"/>
        <end position="160"/>
    </location>
</feature>
<dbReference type="Proteomes" id="UP001314205">
    <property type="component" value="Unassembled WGS sequence"/>
</dbReference>
<feature type="domain" description="PiggyBac transposable element-derived protein" evidence="2">
    <location>
        <begin position="184"/>
        <end position="310"/>
    </location>
</feature>
<gene>
    <name evidence="3" type="ORF">PARMNEM_LOCUS2179</name>
</gene>
<accession>A0AAV1KEY2</accession>
<evidence type="ECO:0000256" key="1">
    <source>
        <dbReference type="SAM" id="MobiDB-lite"/>
    </source>
</evidence>